<gene>
    <name evidence="3" type="ORF">E2C01_032001</name>
</gene>
<dbReference type="Proteomes" id="UP000324222">
    <property type="component" value="Unassembled WGS sequence"/>
</dbReference>
<evidence type="ECO:0000256" key="1">
    <source>
        <dbReference type="SAM" id="MobiDB-lite"/>
    </source>
</evidence>
<accession>A0A5B7F1M2</accession>
<evidence type="ECO:0000313" key="4">
    <source>
        <dbReference type="Proteomes" id="UP000324222"/>
    </source>
</evidence>
<feature type="transmembrane region" description="Helical" evidence="2">
    <location>
        <begin position="28"/>
        <end position="54"/>
    </location>
</feature>
<protein>
    <submittedName>
        <fullName evidence="3">Uncharacterized protein</fullName>
    </submittedName>
</protein>
<keyword evidence="4" id="KW-1185">Reference proteome</keyword>
<proteinExistence type="predicted"/>
<keyword evidence="2" id="KW-1133">Transmembrane helix</keyword>
<dbReference type="EMBL" id="VSRR010004082">
    <property type="protein sequence ID" value="MPC38494.1"/>
    <property type="molecule type" value="Genomic_DNA"/>
</dbReference>
<feature type="compositionally biased region" description="Gly residues" evidence="1">
    <location>
        <begin position="83"/>
        <end position="92"/>
    </location>
</feature>
<keyword evidence="2" id="KW-0472">Membrane</keyword>
<reference evidence="3 4" key="1">
    <citation type="submission" date="2019-05" db="EMBL/GenBank/DDBJ databases">
        <title>Another draft genome of Portunus trituberculatus and its Hox gene families provides insights of decapod evolution.</title>
        <authorList>
            <person name="Jeong J.-H."/>
            <person name="Song I."/>
            <person name="Kim S."/>
            <person name="Choi T."/>
            <person name="Kim D."/>
            <person name="Ryu S."/>
            <person name="Kim W."/>
        </authorList>
    </citation>
    <scope>NUCLEOTIDE SEQUENCE [LARGE SCALE GENOMIC DNA]</scope>
    <source>
        <tissue evidence="3">Muscle</tissue>
    </source>
</reference>
<name>A0A5B7F1M2_PORTR</name>
<sequence length="92" mass="9803">MTSPANEQKMRKLTFPSQWHDGTLLQPAHILTCILLVYGGTEVVVAVAVVVVVVKPVGAGVGGRVRGLAGFRRGREQEDRGESGSGGRQLLH</sequence>
<keyword evidence="2" id="KW-0812">Transmembrane</keyword>
<feature type="region of interest" description="Disordered" evidence="1">
    <location>
        <begin position="71"/>
        <end position="92"/>
    </location>
</feature>
<organism evidence="3 4">
    <name type="scientific">Portunus trituberculatus</name>
    <name type="common">Swimming crab</name>
    <name type="synonym">Neptunus trituberculatus</name>
    <dbReference type="NCBI Taxonomy" id="210409"/>
    <lineage>
        <taxon>Eukaryota</taxon>
        <taxon>Metazoa</taxon>
        <taxon>Ecdysozoa</taxon>
        <taxon>Arthropoda</taxon>
        <taxon>Crustacea</taxon>
        <taxon>Multicrustacea</taxon>
        <taxon>Malacostraca</taxon>
        <taxon>Eumalacostraca</taxon>
        <taxon>Eucarida</taxon>
        <taxon>Decapoda</taxon>
        <taxon>Pleocyemata</taxon>
        <taxon>Brachyura</taxon>
        <taxon>Eubrachyura</taxon>
        <taxon>Portunoidea</taxon>
        <taxon>Portunidae</taxon>
        <taxon>Portuninae</taxon>
        <taxon>Portunus</taxon>
    </lineage>
</organism>
<evidence type="ECO:0000256" key="2">
    <source>
        <dbReference type="SAM" id="Phobius"/>
    </source>
</evidence>
<evidence type="ECO:0000313" key="3">
    <source>
        <dbReference type="EMBL" id="MPC38494.1"/>
    </source>
</evidence>
<feature type="compositionally biased region" description="Basic and acidic residues" evidence="1">
    <location>
        <begin position="73"/>
        <end position="82"/>
    </location>
</feature>
<dbReference type="AlphaFoldDB" id="A0A5B7F1M2"/>
<comment type="caution">
    <text evidence="3">The sequence shown here is derived from an EMBL/GenBank/DDBJ whole genome shotgun (WGS) entry which is preliminary data.</text>
</comment>